<feature type="region of interest" description="Disordered" evidence="1">
    <location>
        <begin position="1"/>
        <end position="155"/>
    </location>
</feature>
<comment type="caution">
    <text evidence="3">The sequence shown here is derived from an EMBL/GenBank/DDBJ whole genome shotgun (WGS) entry which is preliminary data.</text>
</comment>
<dbReference type="AlphaFoldDB" id="A0A7X0LPI2"/>
<keyword evidence="2" id="KW-1133">Transmembrane helix</keyword>
<keyword evidence="4" id="KW-1185">Reference proteome</keyword>
<reference evidence="3 4" key="1">
    <citation type="submission" date="2020-08" db="EMBL/GenBank/DDBJ databases">
        <title>Genomic Encyclopedia of Type Strains, Phase IV (KMG-IV): sequencing the most valuable type-strain genomes for metagenomic binning, comparative biology and taxonomic classification.</title>
        <authorList>
            <person name="Goeker M."/>
        </authorList>
    </citation>
    <scope>NUCLEOTIDE SEQUENCE [LARGE SCALE GENOMIC DNA]</scope>
    <source>
        <strain evidence="3 4">DSM 40141</strain>
    </source>
</reference>
<dbReference type="EMBL" id="JACHEM010000003">
    <property type="protein sequence ID" value="MBB6434941.1"/>
    <property type="molecule type" value="Genomic_DNA"/>
</dbReference>
<keyword evidence="2" id="KW-0812">Transmembrane</keyword>
<feature type="compositionally biased region" description="Basic and acidic residues" evidence="1">
    <location>
        <begin position="25"/>
        <end position="46"/>
    </location>
</feature>
<dbReference type="Proteomes" id="UP000540423">
    <property type="component" value="Unassembled WGS sequence"/>
</dbReference>
<evidence type="ECO:0000256" key="1">
    <source>
        <dbReference type="SAM" id="MobiDB-lite"/>
    </source>
</evidence>
<evidence type="ECO:0000313" key="3">
    <source>
        <dbReference type="EMBL" id="MBB6434941.1"/>
    </source>
</evidence>
<feature type="compositionally biased region" description="Pro residues" evidence="1">
    <location>
        <begin position="117"/>
        <end position="126"/>
    </location>
</feature>
<sequence length="416" mass="41852">MSFGHGGPSGGPAGQPPHGNTPPHQEGDDTARHPDPRSTPPGRDDGNPWPGQAGRSHTPGQDGRSPGNGQYGQPARRPVADMPPVQLVQPTPVTAPTPASAPIPAQGPAPASAPGRFPLPPLPPSSAGPIGSSGSTAGTGPNGSTGPTGPTPDWSALADAAATRSRRKRLLYVGGGVLATLAVGALVATAVVSSGSPSDGKNAALPSAESLPAEGNAPTPSFSPVAPPPPPDPKEFISHAQKDRAPLSAATLFPGRTLALEGRTYTKGATHQTNECAATTQGALGGILTRNGCGQVIRATFIKNNTAVTVGVAVFGTEAQALKAKEQVKDGIASLPGSGVPTFCRNGTICRKTANSYGRYAYFTVGGFTDNKTDVTTADKSVYALGDDAAKYTFLRIHERGRAQASAAAASGTVNG</sequence>
<protein>
    <submittedName>
        <fullName evidence="3">Uncharacterized protein</fullName>
    </submittedName>
</protein>
<feature type="compositionally biased region" description="Gly residues" evidence="1">
    <location>
        <begin position="1"/>
        <end position="13"/>
    </location>
</feature>
<organism evidence="3 4">
    <name type="scientific">Streptomyces candidus</name>
    <dbReference type="NCBI Taxonomy" id="67283"/>
    <lineage>
        <taxon>Bacteria</taxon>
        <taxon>Bacillati</taxon>
        <taxon>Actinomycetota</taxon>
        <taxon>Actinomycetes</taxon>
        <taxon>Kitasatosporales</taxon>
        <taxon>Streptomycetaceae</taxon>
        <taxon>Streptomyces</taxon>
    </lineage>
</organism>
<feature type="compositionally biased region" description="Low complexity" evidence="1">
    <location>
        <begin position="83"/>
        <end position="92"/>
    </location>
</feature>
<proteinExistence type="predicted"/>
<name>A0A7X0LPI2_9ACTN</name>
<accession>A0A7X0LPI2</accession>
<keyword evidence="2" id="KW-0472">Membrane</keyword>
<evidence type="ECO:0000256" key="2">
    <source>
        <dbReference type="SAM" id="Phobius"/>
    </source>
</evidence>
<evidence type="ECO:0000313" key="4">
    <source>
        <dbReference type="Proteomes" id="UP000540423"/>
    </source>
</evidence>
<feature type="compositionally biased region" description="Pro residues" evidence="1">
    <location>
        <begin position="93"/>
        <end position="107"/>
    </location>
</feature>
<feature type="compositionally biased region" description="Low complexity" evidence="1">
    <location>
        <begin position="127"/>
        <end position="152"/>
    </location>
</feature>
<feature type="transmembrane region" description="Helical" evidence="2">
    <location>
        <begin position="170"/>
        <end position="192"/>
    </location>
</feature>
<gene>
    <name evidence="3" type="ORF">HNQ79_001392</name>
</gene>
<feature type="region of interest" description="Disordered" evidence="1">
    <location>
        <begin position="193"/>
        <end position="237"/>
    </location>
</feature>